<evidence type="ECO:0000256" key="1">
    <source>
        <dbReference type="SAM" id="MobiDB-lite"/>
    </source>
</evidence>
<dbReference type="EMBL" id="CP064954">
    <property type="protein sequence ID" value="QPK79185.1"/>
    <property type="molecule type" value="Genomic_DNA"/>
</dbReference>
<evidence type="ECO:0000313" key="4">
    <source>
        <dbReference type="Proteomes" id="UP000594681"/>
    </source>
</evidence>
<feature type="domain" description="HTH marR-type" evidence="2">
    <location>
        <begin position="48"/>
        <end position="184"/>
    </location>
</feature>
<name>A0A7T0PB94_9CORY</name>
<dbReference type="Gene3D" id="1.10.10.10">
    <property type="entry name" value="Winged helix-like DNA-binding domain superfamily/Winged helix DNA-binding domain"/>
    <property type="match status" value="1"/>
</dbReference>
<dbReference type="GO" id="GO:0003700">
    <property type="term" value="F:DNA-binding transcription factor activity"/>
    <property type="evidence" value="ECO:0007669"/>
    <property type="project" value="InterPro"/>
</dbReference>
<dbReference type="Pfam" id="PF12802">
    <property type="entry name" value="MarR_2"/>
    <property type="match status" value="1"/>
</dbReference>
<sequence>MTGQDEEPRCCDNAASATPDSGAGDCTVLSHRAGEGSATEPRWLDEEELDSFVALMHVNLQLINKLDRQLRRDAGMSFYDYTVMSRLSEASGRTMRMSQLGHITGGSLSRLSQVVSRLEKAGWVEREPDPADGRFTVAKLSDAGWDKVVATAPGHVEAARRIILDRLTRAQVRQLGQISRRIIIGIEEEDCC</sequence>
<accession>A0A7T0PB94</accession>
<gene>
    <name evidence="3" type="ORF">G7Y31_00125</name>
</gene>
<feature type="region of interest" description="Disordered" evidence="1">
    <location>
        <begin position="1"/>
        <end position="24"/>
    </location>
</feature>
<dbReference type="SUPFAM" id="SSF46785">
    <property type="entry name" value="Winged helix' DNA-binding domain"/>
    <property type="match status" value="1"/>
</dbReference>
<proteinExistence type="predicted"/>
<protein>
    <submittedName>
        <fullName evidence="3">Winged helix-turn-helix transcriptional regulator</fullName>
    </submittedName>
</protein>
<evidence type="ECO:0000313" key="3">
    <source>
        <dbReference type="EMBL" id="QPK79185.1"/>
    </source>
</evidence>
<dbReference type="InterPro" id="IPR036388">
    <property type="entry name" value="WH-like_DNA-bd_sf"/>
</dbReference>
<feature type="compositionally biased region" description="Basic and acidic residues" evidence="1">
    <location>
        <begin position="1"/>
        <end position="10"/>
    </location>
</feature>
<dbReference type="GO" id="GO:0006950">
    <property type="term" value="P:response to stress"/>
    <property type="evidence" value="ECO:0007669"/>
    <property type="project" value="TreeGrafter"/>
</dbReference>
<reference evidence="3 4" key="1">
    <citation type="submission" date="2020-11" db="EMBL/GenBank/DDBJ databases">
        <title>Corynebacterium sp. ZJ-599.</title>
        <authorList>
            <person name="Zhou J."/>
        </authorList>
    </citation>
    <scope>NUCLEOTIDE SEQUENCE [LARGE SCALE GENOMIC DNA]</scope>
    <source>
        <strain evidence="3 4">ZJ-599</strain>
    </source>
</reference>
<dbReference type="InterPro" id="IPR000835">
    <property type="entry name" value="HTH_MarR-typ"/>
</dbReference>
<dbReference type="Proteomes" id="UP000594681">
    <property type="component" value="Chromosome"/>
</dbReference>
<dbReference type="PANTHER" id="PTHR33164">
    <property type="entry name" value="TRANSCRIPTIONAL REGULATOR, MARR FAMILY"/>
    <property type="match status" value="1"/>
</dbReference>
<evidence type="ECO:0000259" key="2">
    <source>
        <dbReference type="PROSITE" id="PS50995"/>
    </source>
</evidence>
<dbReference type="PROSITE" id="PS50995">
    <property type="entry name" value="HTH_MARR_2"/>
    <property type="match status" value="1"/>
</dbReference>
<dbReference type="InterPro" id="IPR036390">
    <property type="entry name" value="WH_DNA-bd_sf"/>
</dbReference>
<dbReference type="KEGG" id="cliz:G7Y31_00125"/>
<dbReference type="InterPro" id="IPR039422">
    <property type="entry name" value="MarR/SlyA-like"/>
</dbReference>
<dbReference type="AlphaFoldDB" id="A0A7T0PB94"/>
<organism evidence="3 4">
    <name type="scientific">Corynebacterium lizhenjunii</name>
    <dbReference type="NCBI Taxonomy" id="2709394"/>
    <lineage>
        <taxon>Bacteria</taxon>
        <taxon>Bacillati</taxon>
        <taxon>Actinomycetota</taxon>
        <taxon>Actinomycetes</taxon>
        <taxon>Mycobacteriales</taxon>
        <taxon>Corynebacteriaceae</taxon>
        <taxon>Corynebacterium</taxon>
    </lineage>
</organism>
<dbReference type="PANTHER" id="PTHR33164:SF99">
    <property type="entry name" value="MARR FAMILY REGULATORY PROTEIN"/>
    <property type="match status" value="1"/>
</dbReference>
<keyword evidence="4" id="KW-1185">Reference proteome</keyword>
<dbReference type="SMART" id="SM00347">
    <property type="entry name" value="HTH_MARR"/>
    <property type="match status" value="1"/>
</dbReference>